<dbReference type="SUPFAM" id="SSF53067">
    <property type="entry name" value="Actin-like ATPase domain"/>
    <property type="match status" value="1"/>
</dbReference>
<gene>
    <name evidence="2" type="ORF">RV00_GL001650</name>
</gene>
<keyword evidence="3" id="KW-1185">Reference proteome</keyword>
<dbReference type="AlphaFoldDB" id="A0A1L8SW33"/>
<sequence>MNWEEQEMAQKILAIDIGGSAIKSGLWEKDSLTELPSFITPKTWDEMKAYLKSLVEEHQITDGVAISAPGAVNAEEGVIYGVSAVPYLHRFPIKQELTDFLGVPVTFQNDANCATLAEVWQGNAQGIEAVAFMIIGTGIGGGIAIDGKLRTGANLFGGEFGYQIINPTTLETLSDLGSPVAMAKHFSKLKAEDREYTSKEVFDLAATGDELAQEQIDQFYDALSIGIYNILVSLDPDRVLIGGGISTRADLLENLEVRVKRLLQKNGAKELKASIMPCKFLNQANLIGAVYQFLTEQA</sequence>
<dbReference type="Proteomes" id="UP000183700">
    <property type="component" value="Unassembled WGS sequence"/>
</dbReference>
<name>A0A1L8SW33_9ENTE</name>
<protein>
    <recommendedName>
        <fullName evidence="4">ROK family protein</fullName>
    </recommendedName>
</protein>
<organism evidence="2 3">
    <name type="scientific">Enterococcus devriesei</name>
    <dbReference type="NCBI Taxonomy" id="319970"/>
    <lineage>
        <taxon>Bacteria</taxon>
        <taxon>Bacillati</taxon>
        <taxon>Bacillota</taxon>
        <taxon>Bacilli</taxon>
        <taxon>Lactobacillales</taxon>
        <taxon>Enterococcaceae</taxon>
        <taxon>Enterococcus</taxon>
    </lineage>
</organism>
<dbReference type="Gene3D" id="3.30.420.40">
    <property type="match status" value="2"/>
</dbReference>
<comment type="similarity">
    <text evidence="1">Belongs to the ROK (NagC/XylR) family.</text>
</comment>
<evidence type="ECO:0000256" key="1">
    <source>
        <dbReference type="ARBA" id="ARBA00006479"/>
    </source>
</evidence>
<dbReference type="STRING" id="319970.RV00_GL001650"/>
<dbReference type="PANTHER" id="PTHR18964:SF170">
    <property type="entry name" value="SUGAR KINASE"/>
    <property type="match status" value="1"/>
</dbReference>
<proteinExistence type="inferred from homology"/>
<dbReference type="Pfam" id="PF00480">
    <property type="entry name" value="ROK"/>
    <property type="match status" value="1"/>
</dbReference>
<evidence type="ECO:0000313" key="3">
    <source>
        <dbReference type="Proteomes" id="UP000183700"/>
    </source>
</evidence>
<dbReference type="InterPro" id="IPR043129">
    <property type="entry name" value="ATPase_NBD"/>
</dbReference>
<dbReference type="InterPro" id="IPR000600">
    <property type="entry name" value="ROK"/>
</dbReference>
<evidence type="ECO:0008006" key="4">
    <source>
        <dbReference type="Google" id="ProtNLM"/>
    </source>
</evidence>
<comment type="caution">
    <text evidence="2">The sequence shown here is derived from an EMBL/GenBank/DDBJ whole genome shotgun (WGS) entry which is preliminary data.</text>
</comment>
<accession>A0A1L8SW33</accession>
<reference evidence="2 3" key="1">
    <citation type="submission" date="2014-12" db="EMBL/GenBank/DDBJ databases">
        <title>Draft genome sequences of 29 type strains of Enterococci.</title>
        <authorList>
            <person name="Zhong Z."/>
            <person name="Sun Z."/>
            <person name="Liu W."/>
            <person name="Zhang W."/>
            <person name="Zhang H."/>
        </authorList>
    </citation>
    <scope>NUCLEOTIDE SEQUENCE [LARGE SCALE GENOMIC DNA]</scope>
    <source>
        <strain evidence="2 3">DSM 22802</strain>
    </source>
</reference>
<dbReference type="EMBL" id="JXKM01000003">
    <property type="protein sequence ID" value="OJG36291.1"/>
    <property type="molecule type" value="Genomic_DNA"/>
</dbReference>
<evidence type="ECO:0000313" key="2">
    <source>
        <dbReference type="EMBL" id="OJG36291.1"/>
    </source>
</evidence>
<dbReference type="PANTHER" id="PTHR18964">
    <property type="entry name" value="ROK (REPRESSOR, ORF, KINASE) FAMILY"/>
    <property type="match status" value="1"/>
</dbReference>